<keyword evidence="2" id="KW-0934">Plastid</keyword>
<keyword evidence="1" id="KW-1133">Transmembrane helix</keyword>
<dbReference type="RefSeq" id="YP_007947762.1">
    <property type="nucleotide sequence ID" value="NC_021189.1"/>
</dbReference>
<dbReference type="GeneID" id="15525253"/>
<keyword evidence="1" id="KW-0812">Transmembrane</keyword>
<dbReference type="AlphaFoldDB" id="M9PRZ5"/>
<accession>M9PRZ5</accession>
<proteinExistence type="predicted"/>
<feature type="transmembrane region" description="Helical" evidence="1">
    <location>
        <begin position="6"/>
        <end position="24"/>
    </location>
</feature>
<dbReference type="EMBL" id="KC464603">
    <property type="protein sequence ID" value="AGG37011.1"/>
    <property type="molecule type" value="Genomic_DNA"/>
</dbReference>
<evidence type="ECO:0000256" key="1">
    <source>
        <dbReference type="SAM" id="Phobius"/>
    </source>
</evidence>
<keyword evidence="1" id="KW-0472">Membrane</keyword>
<organism evidence="2">
    <name type="scientific">Pyropia haitanensis</name>
    <name type="common">Red seaweed</name>
    <name type="synonym">Porphyra haitanensis</name>
    <dbReference type="NCBI Taxonomy" id="1262161"/>
    <lineage>
        <taxon>Eukaryota</taxon>
        <taxon>Rhodophyta</taxon>
        <taxon>Bangiophyceae</taxon>
        <taxon>Bangiales</taxon>
        <taxon>Bangiaceae</taxon>
        <taxon>Pyropia</taxon>
    </lineage>
</organism>
<sequence length="62" mass="7135">MNNKIQLNFHYALLLSFTTAMYGYKSYRATMNTLLIKCEDSHSLLSGKHTAFIPIIILKKNL</sequence>
<protein>
    <submittedName>
        <fullName evidence="2">Uncharacterized protein</fullName>
    </submittedName>
</protein>
<gene>
    <name evidence="2" type="primary">ORF62</name>
    <name evidence="2" type="ORF">PyhaCp048</name>
</gene>
<evidence type="ECO:0000313" key="2">
    <source>
        <dbReference type="EMBL" id="AGG37011.1"/>
    </source>
</evidence>
<keyword evidence="2" id="KW-0150">Chloroplast</keyword>
<geneLocation type="chloroplast" evidence="2"/>
<name>M9PRZ5_PYRHA</name>
<reference evidence="2" key="1">
    <citation type="journal article" date="2013" name="PLoS ONE">
        <title>Complete Sequence and Analysis of Plastid Genomes of Two Economically Important Red Algae: Pyropia haitanensis and Pyropia yezoensis.</title>
        <authorList>
            <person name="Wang L."/>
            <person name="Mao Y."/>
            <person name="Kong F."/>
            <person name="Li G."/>
            <person name="Ma F."/>
            <person name="Zhang B."/>
            <person name="Sun P."/>
            <person name="Bi G."/>
            <person name="Zhang F."/>
            <person name="Xue H."/>
            <person name="Cao M."/>
        </authorList>
    </citation>
    <scope>NUCLEOTIDE SEQUENCE</scope>
</reference>